<keyword evidence="8" id="KW-1185">Reference proteome</keyword>
<dbReference type="GO" id="GO:0016020">
    <property type="term" value="C:membrane"/>
    <property type="evidence" value="ECO:0007669"/>
    <property type="project" value="UniProtKB-SubCell"/>
</dbReference>
<evidence type="ECO:0000256" key="2">
    <source>
        <dbReference type="ARBA" id="ARBA00006375"/>
    </source>
</evidence>
<gene>
    <name evidence="9 10 11 12" type="primary">LOC116942037</name>
</gene>
<dbReference type="InterPro" id="IPR042164">
    <property type="entry name" value="SLC25A44"/>
</dbReference>
<evidence type="ECO:0000313" key="12">
    <source>
        <dbReference type="RefSeq" id="XP_032809465.1"/>
    </source>
</evidence>
<evidence type="ECO:0000256" key="4">
    <source>
        <dbReference type="ARBA" id="ARBA00023136"/>
    </source>
</evidence>
<dbReference type="PANTHER" id="PTHR46314:SF2">
    <property type="entry name" value="SOLUTE CARRIER FAMILY 25 MEMBER 44"/>
    <property type="match status" value="1"/>
</dbReference>
<comment type="similarity">
    <text evidence="2 6">Belongs to the mitochondrial carrier (TC 2.A.29) family.</text>
</comment>
<evidence type="ECO:0000313" key="9">
    <source>
        <dbReference type="RefSeq" id="XP_032809462.1"/>
    </source>
</evidence>
<dbReference type="GeneID" id="116942037"/>
<comment type="subcellular location">
    <subcellularLocation>
        <location evidence="1">Membrane</location>
        <topology evidence="1">Multi-pass membrane protein</topology>
    </subcellularLocation>
</comment>
<evidence type="ECO:0000256" key="7">
    <source>
        <dbReference type="SAM" id="Phobius"/>
    </source>
</evidence>
<dbReference type="Proteomes" id="UP001318040">
    <property type="component" value="Chromosome 13"/>
</dbReference>
<dbReference type="InterPro" id="IPR018108">
    <property type="entry name" value="MCP_transmembrane"/>
</dbReference>
<feature type="repeat" description="Solcar" evidence="5">
    <location>
        <begin position="18"/>
        <end position="100"/>
    </location>
</feature>
<feature type="repeat" description="Solcar" evidence="5">
    <location>
        <begin position="238"/>
        <end position="320"/>
    </location>
</feature>
<dbReference type="GO" id="GO:0005739">
    <property type="term" value="C:mitochondrion"/>
    <property type="evidence" value="ECO:0007669"/>
    <property type="project" value="InterPro"/>
</dbReference>
<dbReference type="GO" id="GO:0009083">
    <property type="term" value="P:branched-chain amino acid catabolic process"/>
    <property type="evidence" value="ECO:0007669"/>
    <property type="project" value="InterPro"/>
</dbReference>
<dbReference type="Pfam" id="PF00153">
    <property type="entry name" value="Mito_carr"/>
    <property type="match status" value="3"/>
</dbReference>
<reference evidence="9 10" key="1">
    <citation type="submission" date="2025-04" db="UniProtKB">
        <authorList>
            <consortium name="RefSeq"/>
        </authorList>
    </citation>
    <scope>IDENTIFICATION</scope>
    <source>
        <tissue evidence="9 10">Sperm</tissue>
    </source>
</reference>
<dbReference type="Gene3D" id="1.50.40.10">
    <property type="entry name" value="Mitochondrial carrier domain"/>
    <property type="match status" value="1"/>
</dbReference>
<evidence type="ECO:0000256" key="5">
    <source>
        <dbReference type="PROSITE-ProRule" id="PRU00282"/>
    </source>
</evidence>
<feature type="repeat" description="Solcar" evidence="5">
    <location>
        <begin position="107"/>
        <end position="228"/>
    </location>
</feature>
<dbReference type="RefSeq" id="XP_032809464.1">
    <property type="nucleotide sequence ID" value="XM_032953573.1"/>
</dbReference>
<name>A0AAJ7WTK3_PETMA</name>
<protein>
    <submittedName>
        <fullName evidence="9 10">Solute carrier family 25 member 44-like</fullName>
    </submittedName>
</protein>
<dbReference type="RefSeq" id="XP_032809463.1">
    <property type="nucleotide sequence ID" value="XM_032953572.1"/>
</dbReference>
<keyword evidence="6" id="KW-0813">Transport</keyword>
<dbReference type="RefSeq" id="XP_032809465.1">
    <property type="nucleotide sequence ID" value="XM_032953574.1"/>
</dbReference>
<feature type="transmembrane region" description="Helical" evidence="7">
    <location>
        <begin position="20"/>
        <end position="41"/>
    </location>
</feature>
<evidence type="ECO:0000313" key="10">
    <source>
        <dbReference type="RefSeq" id="XP_032809463.1"/>
    </source>
</evidence>
<dbReference type="SUPFAM" id="SSF103506">
    <property type="entry name" value="Mitochondrial carrier"/>
    <property type="match status" value="1"/>
</dbReference>
<keyword evidence="7" id="KW-1133">Transmembrane helix</keyword>
<evidence type="ECO:0000256" key="3">
    <source>
        <dbReference type="ARBA" id="ARBA00022692"/>
    </source>
</evidence>
<dbReference type="GO" id="GO:0015658">
    <property type="term" value="F:branched-chain amino acid transmembrane transporter activity"/>
    <property type="evidence" value="ECO:0007669"/>
    <property type="project" value="InterPro"/>
</dbReference>
<proteinExistence type="inferred from homology"/>
<dbReference type="RefSeq" id="XP_032809462.1">
    <property type="nucleotide sequence ID" value="XM_032953571.1"/>
</dbReference>
<keyword evidence="4 5" id="KW-0472">Membrane</keyword>
<dbReference type="PANTHER" id="PTHR46314">
    <property type="entry name" value="SOLUTE CARRIER FAMILY 25 MEMBER 44"/>
    <property type="match status" value="1"/>
</dbReference>
<dbReference type="PROSITE" id="PS50920">
    <property type="entry name" value="SOLCAR"/>
    <property type="match status" value="3"/>
</dbReference>
<dbReference type="InterPro" id="IPR023395">
    <property type="entry name" value="MCP_dom_sf"/>
</dbReference>
<evidence type="ECO:0000256" key="6">
    <source>
        <dbReference type="RuleBase" id="RU000488"/>
    </source>
</evidence>
<dbReference type="AlphaFoldDB" id="A0AAJ7WTK3"/>
<sequence>MQEKRNIRVIEWADLDKRKFYSLGVFMMLSVRATVYPFTLIRTRLQVQRGRSQYRGTADAFIKILQREGVLGLYRGFAVNALTLVSGQFYITTYELVRDQASRLGADNTLKSVAGGGVASLVAQSITVPIDVVSQHLMMQGQAGEGGGRFKVQDHPKRGLNAHAAQVGTNPTEGKRGRPSFGQARDIVRQIRQVDGMRGFYRGYLASLLTYIPSSAVWWPFYHLYAEQLSSMAPSNCPHLVLQAVAGPMASVTASVLTNPMDVIRTRLQVEGRSSILEALRQLWAQEGMWGFTKGLSARIASSAPTSMLVVLGYETLKRLSLRTELVHTRHW</sequence>
<accession>A0AAJ7WTK3</accession>
<dbReference type="KEGG" id="pmrn:116942037"/>
<evidence type="ECO:0000256" key="1">
    <source>
        <dbReference type="ARBA" id="ARBA00004141"/>
    </source>
</evidence>
<organism evidence="8 12">
    <name type="scientific">Petromyzon marinus</name>
    <name type="common">Sea lamprey</name>
    <dbReference type="NCBI Taxonomy" id="7757"/>
    <lineage>
        <taxon>Eukaryota</taxon>
        <taxon>Metazoa</taxon>
        <taxon>Chordata</taxon>
        <taxon>Craniata</taxon>
        <taxon>Vertebrata</taxon>
        <taxon>Cyclostomata</taxon>
        <taxon>Hyperoartia</taxon>
        <taxon>Petromyzontiformes</taxon>
        <taxon>Petromyzontidae</taxon>
        <taxon>Petromyzon</taxon>
    </lineage>
</organism>
<evidence type="ECO:0000313" key="11">
    <source>
        <dbReference type="RefSeq" id="XP_032809464.1"/>
    </source>
</evidence>
<evidence type="ECO:0000313" key="8">
    <source>
        <dbReference type="Proteomes" id="UP001318040"/>
    </source>
</evidence>
<keyword evidence="3 5" id="KW-0812">Transmembrane</keyword>